<reference evidence="1" key="1">
    <citation type="submission" date="2022-04" db="EMBL/GenBank/DDBJ databases">
        <title>Carnegiea gigantea Genome sequencing and assembly v2.</title>
        <authorList>
            <person name="Copetti D."/>
            <person name="Sanderson M.J."/>
            <person name="Burquez A."/>
            <person name="Wojciechowski M.F."/>
        </authorList>
    </citation>
    <scope>NUCLEOTIDE SEQUENCE</scope>
    <source>
        <strain evidence="1">SGP5-SGP5p</strain>
        <tissue evidence="1">Aerial part</tissue>
    </source>
</reference>
<evidence type="ECO:0000313" key="2">
    <source>
        <dbReference type="Proteomes" id="UP001153076"/>
    </source>
</evidence>
<accession>A0A9Q1Q8Z5</accession>
<dbReference type="EMBL" id="JAKOGI010000596">
    <property type="protein sequence ID" value="KAJ8432616.1"/>
    <property type="molecule type" value="Genomic_DNA"/>
</dbReference>
<organism evidence="1 2">
    <name type="scientific">Carnegiea gigantea</name>
    <dbReference type="NCBI Taxonomy" id="171969"/>
    <lineage>
        <taxon>Eukaryota</taxon>
        <taxon>Viridiplantae</taxon>
        <taxon>Streptophyta</taxon>
        <taxon>Embryophyta</taxon>
        <taxon>Tracheophyta</taxon>
        <taxon>Spermatophyta</taxon>
        <taxon>Magnoliopsida</taxon>
        <taxon>eudicotyledons</taxon>
        <taxon>Gunneridae</taxon>
        <taxon>Pentapetalae</taxon>
        <taxon>Caryophyllales</taxon>
        <taxon>Cactineae</taxon>
        <taxon>Cactaceae</taxon>
        <taxon>Cactoideae</taxon>
        <taxon>Echinocereeae</taxon>
        <taxon>Carnegiea</taxon>
    </lineage>
</organism>
<evidence type="ECO:0000313" key="1">
    <source>
        <dbReference type="EMBL" id="KAJ8432616.1"/>
    </source>
</evidence>
<name>A0A9Q1Q8Z5_9CARY</name>
<keyword evidence="2" id="KW-1185">Reference proteome</keyword>
<comment type="caution">
    <text evidence="1">The sequence shown here is derived from an EMBL/GenBank/DDBJ whole genome shotgun (WGS) entry which is preliminary data.</text>
</comment>
<protein>
    <submittedName>
        <fullName evidence="1">Uncharacterized protein</fullName>
    </submittedName>
</protein>
<proteinExistence type="predicted"/>
<sequence length="175" mass="19407">MPGASSWRLKAIPCLKNHCLWPLVLNHKTRVNNASSTSKMTIPRKSTWSVDKGNAKAHESTLNECPPKTVATIARGYAEGISYAMWKERMRGTQQVINIKQGALVTTPIITFSESKGHPVMAPFDDPVVIELKVASALVCRILIDTKNSVDIISWECLQKLKYPGRDITPLINPI</sequence>
<gene>
    <name evidence="1" type="ORF">Cgig2_032897</name>
</gene>
<dbReference type="Proteomes" id="UP001153076">
    <property type="component" value="Unassembled WGS sequence"/>
</dbReference>
<dbReference type="AlphaFoldDB" id="A0A9Q1Q8Z5"/>